<dbReference type="FunCoup" id="A0A2T3ASY6">
    <property type="interactions" value="202"/>
</dbReference>
<feature type="repeat" description="ARM" evidence="7">
    <location>
        <begin position="135"/>
        <end position="163"/>
    </location>
</feature>
<dbReference type="InterPro" id="IPR016024">
    <property type="entry name" value="ARM-type_fold"/>
</dbReference>
<reference evidence="9 10" key="1">
    <citation type="journal article" date="2018" name="New Phytol.">
        <title>Comparative genomics and transcriptomics depict ericoid mycorrhizal fungi as versatile saprotrophs and plant mutualists.</title>
        <authorList>
            <person name="Martino E."/>
            <person name="Morin E."/>
            <person name="Grelet G.A."/>
            <person name="Kuo A."/>
            <person name="Kohler A."/>
            <person name="Daghino S."/>
            <person name="Barry K.W."/>
            <person name="Cichocki N."/>
            <person name="Clum A."/>
            <person name="Dockter R.B."/>
            <person name="Hainaut M."/>
            <person name="Kuo R.C."/>
            <person name="LaButti K."/>
            <person name="Lindahl B.D."/>
            <person name="Lindquist E.A."/>
            <person name="Lipzen A."/>
            <person name="Khouja H.R."/>
            <person name="Magnuson J."/>
            <person name="Murat C."/>
            <person name="Ohm R.A."/>
            <person name="Singer S.W."/>
            <person name="Spatafora J.W."/>
            <person name="Wang M."/>
            <person name="Veneault-Fourrey C."/>
            <person name="Henrissat B."/>
            <person name="Grigoriev I.V."/>
            <person name="Martin F.M."/>
            <person name="Perotto S."/>
        </authorList>
    </citation>
    <scope>NUCLEOTIDE SEQUENCE [LARGE SCALE GENOMIC DNA]</scope>
    <source>
        <strain evidence="9 10">ATCC 22711</strain>
    </source>
</reference>
<dbReference type="OrthoDB" id="10250458at2759"/>
<comment type="function">
    <text evidence="6">Functions as a nucleotide exchange factor (NEF) for Hsp70 chaperones which accelerates the release of ADP. Required for fully efficient Hsp70-mediated folding of proteins.</text>
</comment>
<evidence type="ECO:0000256" key="7">
    <source>
        <dbReference type="PROSITE-ProRule" id="PRU00259"/>
    </source>
</evidence>
<organism evidence="9 10">
    <name type="scientific">Amorphotheca resinae ATCC 22711</name>
    <dbReference type="NCBI Taxonomy" id="857342"/>
    <lineage>
        <taxon>Eukaryota</taxon>
        <taxon>Fungi</taxon>
        <taxon>Dikarya</taxon>
        <taxon>Ascomycota</taxon>
        <taxon>Pezizomycotina</taxon>
        <taxon>Leotiomycetes</taxon>
        <taxon>Helotiales</taxon>
        <taxon>Amorphothecaceae</taxon>
        <taxon>Amorphotheca</taxon>
    </lineage>
</organism>
<dbReference type="EMBL" id="KZ679016">
    <property type="protein sequence ID" value="PSS10572.1"/>
    <property type="molecule type" value="Genomic_DNA"/>
</dbReference>
<dbReference type="GO" id="GO:0005783">
    <property type="term" value="C:endoplasmic reticulum"/>
    <property type="evidence" value="ECO:0007669"/>
    <property type="project" value="TreeGrafter"/>
</dbReference>
<name>A0A2T3ASY6_AMORE</name>
<dbReference type="RefSeq" id="XP_024717751.1">
    <property type="nucleotide sequence ID" value="XM_024862001.1"/>
</dbReference>
<dbReference type="InterPro" id="IPR013918">
    <property type="entry name" value="Nucleotide_exch_fac_Fes1"/>
</dbReference>
<evidence type="ECO:0000313" key="9">
    <source>
        <dbReference type="EMBL" id="PSS10572.1"/>
    </source>
</evidence>
<evidence type="ECO:0000256" key="1">
    <source>
        <dbReference type="ARBA" id="ARBA00004496"/>
    </source>
</evidence>
<evidence type="ECO:0000256" key="6">
    <source>
        <dbReference type="ARBA" id="ARBA00024912"/>
    </source>
</evidence>
<dbReference type="Gene3D" id="1.25.10.10">
    <property type="entry name" value="Leucine-rich Repeat Variant"/>
    <property type="match status" value="1"/>
</dbReference>
<dbReference type="Pfam" id="PF08609">
    <property type="entry name" value="Fes1"/>
    <property type="match status" value="1"/>
</dbReference>
<dbReference type="AlphaFoldDB" id="A0A2T3ASY6"/>
<dbReference type="InterPro" id="IPR011989">
    <property type="entry name" value="ARM-like"/>
</dbReference>
<sequence length="212" mass="22943">MNRELNELLKWGIQNSSAAASDPSAPPPTRSLDPEVLGALFGGPSDADLMLASMSAIQSTDPEVTLDDKLIAFDNFEQLIENLDNANNLGPLSLWTPLLSCLAHDEAEMRRMAAWCVGTAVQNNEKSQERLLAMNGIPPLVKLALGQDEAENVRRKAIYALSSACRNYQPAMDALTTELAKLGRNQDKVDASDMDACDALMGGLREEAKKAN</sequence>
<evidence type="ECO:0000256" key="2">
    <source>
        <dbReference type="ARBA" id="ARBA00011045"/>
    </source>
</evidence>
<evidence type="ECO:0000256" key="4">
    <source>
        <dbReference type="ARBA" id="ARBA00022737"/>
    </source>
</evidence>
<keyword evidence="4" id="KW-0677">Repeat</keyword>
<dbReference type="STRING" id="857342.A0A2T3ASY6"/>
<feature type="domain" description="Nucleotide exchange factor Fes1" evidence="8">
    <location>
        <begin position="5"/>
        <end position="89"/>
    </location>
</feature>
<dbReference type="GO" id="GO:0000774">
    <property type="term" value="F:adenyl-nucleotide exchange factor activity"/>
    <property type="evidence" value="ECO:0007669"/>
    <property type="project" value="TreeGrafter"/>
</dbReference>
<dbReference type="PROSITE" id="PS50176">
    <property type="entry name" value="ARM_REPEAT"/>
    <property type="match status" value="1"/>
</dbReference>
<accession>A0A2T3ASY6</accession>
<evidence type="ECO:0000256" key="3">
    <source>
        <dbReference type="ARBA" id="ARBA00022490"/>
    </source>
</evidence>
<dbReference type="PANTHER" id="PTHR19316:SF18">
    <property type="entry name" value="HSP70-BINDING PROTEIN 1"/>
    <property type="match status" value="1"/>
</dbReference>
<dbReference type="GeneID" id="36570082"/>
<comment type="subcellular location">
    <subcellularLocation>
        <location evidence="1">Cytoplasm</location>
    </subcellularLocation>
</comment>
<dbReference type="GO" id="GO:0006417">
    <property type="term" value="P:regulation of translation"/>
    <property type="evidence" value="ECO:0007669"/>
    <property type="project" value="UniProtKB-KW"/>
</dbReference>
<keyword evidence="5" id="KW-0810">Translation regulation</keyword>
<dbReference type="InParanoid" id="A0A2T3ASY6"/>
<comment type="similarity">
    <text evidence="2">Belongs to the FES1 family.</text>
</comment>
<gene>
    <name evidence="9" type="ORF">M430DRAFT_126786</name>
</gene>
<evidence type="ECO:0000313" key="10">
    <source>
        <dbReference type="Proteomes" id="UP000241818"/>
    </source>
</evidence>
<protein>
    <recommendedName>
        <fullName evidence="8">Nucleotide exchange factor Fes1 domain-containing protein</fullName>
    </recommendedName>
</protein>
<dbReference type="Proteomes" id="UP000241818">
    <property type="component" value="Unassembled WGS sequence"/>
</dbReference>
<proteinExistence type="inferred from homology"/>
<keyword evidence="10" id="KW-1185">Reference proteome</keyword>
<dbReference type="PANTHER" id="PTHR19316">
    <property type="entry name" value="PROTEIN FOLDING REGULATOR"/>
    <property type="match status" value="1"/>
</dbReference>
<dbReference type="InterPro" id="IPR000225">
    <property type="entry name" value="Armadillo"/>
</dbReference>
<dbReference type="InterPro" id="IPR050693">
    <property type="entry name" value="Hsp70_NEF-Inhibitors"/>
</dbReference>
<dbReference type="SUPFAM" id="SSF48371">
    <property type="entry name" value="ARM repeat"/>
    <property type="match status" value="1"/>
</dbReference>
<evidence type="ECO:0000256" key="5">
    <source>
        <dbReference type="ARBA" id="ARBA00022845"/>
    </source>
</evidence>
<evidence type="ECO:0000259" key="8">
    <source>
        <dbReference type="Pfam" id="PF08609"/>
    </source>
</evidence>
<keyword evidence="3" id="KW-0963">Cytoplasm</keyword>
<dbReference type="FunFam" id="1.25.10.10:FF:000434">
    <property type="entry name" value="Hsp70 nucleotide exchange factor fes1"/>
    <property type="match status" value="1"/>
</dbReference>